<dbReference type="PANTHER" id="PTHR13887:SF14">
    <property type="entry name" value="DISULFIDE BOND FORMATION PROTEIN D"/>
    <property type="match status" value="1"/>
</dbReference>
<evidence type="ECO:0000313" key="10">
    <source>
        <dbReference type="EMBL" id="NWJ83774.1"/>
    </source>
</evidence>
<dbReference type="PANTHER" id="PTHR13887">
    <property type="entry name" value="GLUTATHIONE S-TRANSFERASE KAPPA"/>
    <property type="match status" value="1"/>
</dbReference>
<keyword evidence="7" id="KW-0812">Transmembrane</keyword>
<evidence type="ECO:0000256" key="7">
    <source>
        <dbReference type="SAM" id="Phobius"/>
    </source>
</evidence>
<dbReference type="GO" id="GO:0016491">
    <property type="term" value="F:oxidoreductase activity"/>
    <property type="evidence" value="ECO:0007669"/>
    <property type="project" value="UniProtKB-KW"/>
</dbReference>
<reference evidence="9" key="2">
    <citation type="submission" date="2020-06" db="EMBL/GenBank/DDBJ databases">
        <authorList>
            <person name="Wang Y."/>
        </authorList>
    </citation>
    <scope>NUCLEOTIDE SEQUENCE</scope>
    <source>
        <strain evidence="11">L19a</strain>
        <strain evidence="9">T1L11</strain>
        <strain evidence="10">T3L1</strain>
    </source>
</reference>
<keyword evidence="4" id="KW-0560">Oxidoreductase</keyword>
<evidence type="ECO:0000256" key="2">
    <source>
        <dbReference type="ARBA" id="ARBA00007787"/>
    </source>
</evidence>
<accession>A0A7K4MI26</accession>
<evidence type="ECO:0000313" key="13">
    <source>
        <dbReference type="Proteomes" id="UP000535457"/>
    </source>
</evidence>
<dbReference type="Proteomes" id="UP000520052">
    <property type="component" value="Unassembled WGS sequence"/>
</dbReference>
<reference evidence="12 13" key="1">
    <citation type="journal article" date="2019" name="Environ. Microbiol.">
        <title>Genomics insights into ecotype formation of ammonia-oxidizing archaea in the deep ocean.</title>
        <authorList>
            <person name="Wang Y."/>
            <person name="Huang J.M."/>
            <person name="Cui G.J."/>
            <person name="Nunoura T."/>
            <person name="Takaki Y."/>
            <person name="Li W.L."/>
            <person name="Li J."/>
            <person name="Gao Z.M."/>
            <person name="Takai K."/>
            <person name="Zhang A.Q."/>
            <person name="Stepanauskas R."/>
        </authorList>
    </citation>
    <scope>NUCLEOTIDE SEQUENCE [LARGE SCALE GENOMIC DNA]</scope>
    <source>
        <strain evidence="11 13">L19a</strain>
        <strain evidence="9 14">T1L11</strain>
        <strain evidence="10 12">T3L1</strain>
    </source>
</reference>
<dbReference type="Pfam" id="PF13462">
    <property type="entry name" value="Thioredoxin_4"/>
    <property type="match status" value="1"/>
</dbReference>
<evidence type="ECO:0000256" key="6">
    <source>
        <dbReference type="ARBA" id="ARBA00023284"/>
    </source>
</evidence>
<dbReference type="EMBL" id="JACATG010000010">
    <property type="protein sequence ID" value="NWK14244.1"/>
    <property type="molecule type" value="Genomic_DNA"/>
</dbReference>
<evidence type="ECO:0000259" key="8">
    <source>
        <dbReference type="Pfam" id="PF13462"/>
    </source>
</evidence>
<name>A0A7K4MI26_9ARCH</name>
<keyword evidence="3" id="KW-0732">Signal</keyword>
<gene>
    <name evidence="9" type="ORF">HX848_05680</name>
    <name evidence="11" type="ORF">HX853_06390</name>
    <name evidence="10" type="ORF">HX854_03455</name>
</gene>
<comment type="caution">
    <text evidence="9">The sequence shown here is derived from an EMBL/GenBank/DDBJ whole genome shotgun (WGS) entry which is preliminary data.</text>
</comment>
<dbReference type="AlphaFoldDB" id="A0A7K4MI26"/>
<feature type="domain" description="Thioredoxin-like fold" evidence="8">
    <location>
        <begin position="43"/>
        <end position="196"/>
    </location>
</feature>
<keyword evidence="7" id="KW-1133">Transmembrane helix</keyword>
<keyword evidence="5" id="KW-1015">Disulfide bond</keyword>
<evidence type="ECO:0000256" key="3">
    <source>
        <dbReference type="ARBA" id="ARBA00022729"/>
    </source>
</evidence>
<evidence type="ECO:0000313" key="14">
    <source>
        <dbReference type="Proteomes" id="UP000563820"/>
    </source>
</evidence>
<dbReference type="EMBL" id="JACATC010000003">
    <property type="protein sequence ID" value="NWJ83774.1"/>
    <property type="molecule type" value="Genomic_DNA"/>
</dbReference>
<proteinExistence type="inferred from homology"/>
<dbReference type="Proteomes" id="UP000535457">
    <property type="component" value="Unassembled WGS sequence"/>
</dbReference>
<dbReference type="EMBL" id="JACATE010000008">
    <property type="protein sequence ID" value="NWJ28856.1"/>
    <property type="molecule type" value="Genomic_DNA"/>
</dbReference>
<protein>
    <submittedName>
        <fullName evidence="9">DsbA family protein</fullName>
    </submittedName>
</protein>
<comment type="similarity">
    <text evidence="1">Belongs to the thioredoxin family. DsbA subfamily.</text>
</comment>
<evidence type="ECO:0000256" key="5">
    <source>
        <dbReference type="ARBA" id="ARBA00023157"/>
    </source>
</evidence>
<dbReference type="InterPro" id="IPR012336">
    <property type="entry name" value="Thioredoxin-like_fold"/>
</dbReference>
<evidence type="ECO:0000313" key="12">
    <source>
        <dbReference type="Proteomes" id="UP000520052"/>
    </source>
</evidence>
<dbReference type="Gene3D" id="3.40.30.10">
    <property type="entry name" value="Glutaredoxin"/>
    <property type="match status" value="1"/>
</dbReference>
<keyword evidence="7" id="KW-0472">Membrane</keyword>
<sequence>MTKLYLLTIPLVIGIISGMFLAFYPESQNDSKLLTTSKLIQNGSPIMGDSNAPITVLEWGDYQCTFCYRFHENTLNIINENFIKTGKVKLVFKDFPLNGPDSLLAAEASYCAEDQEKYWQYHDELYKNWGGERTGWITRESLDRFAVIVDLDLVEFNTCLNEHKYQNRVIALHEFGKEIGIDATPTFLVFNDQKIIKIRGNQPLEVFLKTFDEL</sequence>
<dbReference type="InterPro" id="IPR036249">
    <property type="entry name" value="Thioredoxin-like_sf"/>
</dbReference>
<evidence type="ECO:0000256" key="4">
    <source>
        <dbReference type="ARBA" id="ARBA00023002"/>
    </source>
</evidence>
<feature type="transmembrane region" description="Helical" evidence="7">
    <location>
        <begin position="6"/>
        <end position="24"/>
    </location>
</feature>
<evidence type="ECO:0000313" key="11">
    <source>
        <dbReference type="EMBL" id="NWK14244.1"/>
    </source>
</evidence>
<evidence type="ECO:0000313" key="9">
    <source>
        <dbReference type="EMBL" id="NWJ28856.1"/>
    </source>
</evidence>
<dbReference type="SUPFAM" id="SSF52833">
    <property type="entry name" value="Thioredoxin-like"/>
    <property type="match status" value="1"/>
</dbReference>
<keyword evidence="6" id="KW-0676">Redox-active center</keyword>
<comment type="similarity">
    <text evidence="2">Belongs to the glutaredoxin family.</text>
</comment>
<evidence type="ECO:0000256" key="1">
    <source>
        <dbReference type="ARBA" id="ARBA00005791"/>
    </source>
</evidence>
<organism evidence="9 14">
    <name type="scientific">Marine Group I thaumarchaeote</name>
    <dbReference type="NCBI Taxonomy" id="2511932"/>
    <lineage>
        <taxon>Archaea</taxon>
        <taxon>Nitrososphaerota</taxon>
        <taxon>Marine Group I</taxon>
    </lineage>
</organism>
<dbReference type="Proteomes" id="UP000563820">
    <property type="component" value="Unassembled WGS sequence"/>
</dbReference>